<dbReference type="Pfam" id="PF03091">
    <property type="entry name" value="CutA1"/>
    <property type="match status" value="1"/>
</dbReference>
<dbReference type="InterPro" id="IPR011322">
    <property type="entry name" value="N-reg_PII-like_a/b"/>
</dbReference>
<dbReference type="InterPro" id="IPR015867">
    <property type="entry name" value="N-reg_PII/ATP_PRibTrfase_C"/>
</dbReference>
<dbReference type="Gene3D" id="3.30.70.120">
    <property type="match status" value="1"/>
</dbReference>
<evidence type="ECO:0000313" key="2">
    <source>
        <dbReference type="EMBL" id="MFC7179460.1"/>
    </source>
</evidence>
<protein>
    <submittedName>
        <fullName evidence="2">Divalent-cation tolerance protein CutA</fullName>
    </submittedName>
</protein>
<dbReference type="SUPFAM" id="SSF54913">
    <property type="entry name" value="GlnB-like"/>
    <property type="match status" value="1"/>
</dbReference>
<dbReference type="InterPro" id="IPR004323">
    <property type="entry name" value="Ion_tolerance_CutA"/>
</dbReference>
<comment type="similarity">
    <text evidence="1">Belongs to the CutA family.</text>
</comment>
<proteinExistence type="inferred from homology"/>
<dbReference type="Proteomes" id="UP001596435">
    <property type="component" value="Unassembled WGS sequence"/>
</dbReference>
<name>A0ABW2FSY4_9ACTN</name>
<accession>A0ABW2FSY4</accession>
<dbReference type="PANTHER" id="PTHR23419:SF8">
    <property type="entry name" value="FI09726P"/>
    <property type="match status" value="1"/>
</dbReference>
<sequence length="107" mass="11359">MADFLTVSTTTDSADSAAALARSAVTARLAACAQVEGPVTSVYWWRGTVDTAQEWRVVLKTTGERYAALEAHLRAAHPYEVPEVIAVPVVAGSPDYLAWVGAETTGH</sequence>
<evidence type="ECO:0000313" key="3">
    <source>
        <dbReference type="Proteomes" id="UP001596435"/>
    </source>
</evidence>
<reference evidence="3" key="1">
    <citation type="journal article" date="2019" name="Int. J. Syst. Evol. Microbiol.">
        <title>The Global Catalogue of Microorganisms (GCM) 10K type strain sequencing project: providing services to taxonomists for standard genome sequencing and annotation.</title>
        <authorList>
            <consortium name="The Broad Institute Genomics Platform"/>
            <consortium name="The Broad Institute Genome Sequencing Center for Infectious Disease"/>
            <person name="Wu L."/>
            <person name="Ma J."/>
        </authorList>
    </citation>
    <scope>NUCLEOTIDE SEQUENCE [LARGE SCALE GENOMIC DNA]</scope>
    <source>
        <strain evidence="3">CGMCC 1.12859</strain>
    </source>
</reference>
<dbReference type="RefSeq" id="WP_345707678.1">
    <property type="nucleotide sequence ID" value="NZ_BAABKV010000001.1"/>
</dbReference>
<evidence type="ECO:0000256" key="1">
    <source>
        <dbReference type="ARBA" id="ARBA00010169"/>
    </source>
</evidence>
<dbReference type="PANTHER" id="PTHR23419">
    <property type="entry name" value="DIVALENT CATION TOLERANCE CUTA-RELATED"/>
    <property type="match status" value="1"/>
</dbReference>
<dbReference type="EMBL" id="JBHTAJ010000011">
    <property type="protein sequence ID" value="MFC7179460.1"/>
    <property type="molecule type" value="Genomic_DNA"/>
</dbReference>
<comment type="caution">
    <text evidence="2">The sequence shown here is derived from an EMBL/GenBank/DDBJ whole genome shotgun (WGS) entry which is preliminary data.</text>
</comment>
<gene>
    <name evidence="2" type="primary">cutA</name>
    <name evidence="2" type="ORF">ACFQMG_07770</name>
</gene>
<organism evidence="2 3">
    <name type="scientific">Kitasatospora paranensis</name>
    <dbReference type="NCBI Taxonomy" id="258053"/>
    <lineage>
        <taxon>Bacteria</taxon>
        <taxon>Bacillati</taxon>
        <taxon>Actinomycetota</taxon>
        <taxon>Actinomycetes</taxon>
        <taxon>Kitasatosporales</taxon>
        <taxon>Streptomycetaceae</taxon>
        <taxon>Kitasatospora</taxon>
    </lineage>
</organism>
<keyword evidence="3" id="KW-1185">Reference proteome</keyword>